<gene>
    <name evidence="13" type="ORF">S03H2_56106</name>
</gene>
<evidence type="ECO:0000256" key="11">
    <source>
        <dbReference type="SAM" id="Phobius"/>
    </source>
</evidence>
<sequence length="221" mass="24910">AFAFGRTNRDGRVCVTKGMLNLLSKDELKAVLGHEMSHIKHRDMIVITLLSAIPLVMYWIAWGMMFRGALGGQRQGGGIAILIGVGAFVLYFITNLLVLYGSRIREYYADQGSVKLGNEPHHLASALYKLVYSNARFKGRPELKQMEGVKAFFVNDPTRAWNEIRELTQIDLDMSGTIDSYELMELRSKTIKLSSADKMMEILSTHPNMLKRIQHLSSLMA</sequence>
<comment type="cofactor">
    <cofactor evidence="1">
        <name>Zn(2+)</name>
        <dbReference type="ChEBI" id="CHEBI:29105"/>
    </cofactor>
</comment>
<protein>
    <recommendedName>
        <fullName evidence="12">Peptidase M48 domain-containing protein</fullName>
    </recommendedName>
</protein>
<feature type="transmembrane region" description="Helical" evidence="11">
    <location>
        <begin position="77"/>
        <end position="100"/>
    </location>
</feature>
<keyword evidence="8 11" id="KW-1133">Transmembrane helix</keyword>
<dbReference type="GO" id="GO:0006508">
    <property type="term" value="P:proteolysis"/>
    <property type="evidence" value="ECO:0007669"/>
    <property type="project" value="UniProtKB-KW"/>
</dbReference>
<evidence type="ECO:0000313" key="13">
    <source>
        <dbReference type="EMBL" id="GAH85499.1"/>
    </source>
</evidence>
<evidence type="ECO:0000256" key="2">
    <source>
        <dbReference type="ARBA" id="ARBA00022475"/>
    </source>
</evidence>
<reference evidence="13" key="1">
    <citation type="journal article" date="2014" name="Front. Microbiol.">
        <title>High frequency of phylogenetically diverse reductive dehalogenase-homologous genes in deep subseafloor sedimentary metagenomes.</title>
        <authorList>
            <person name="Kawai M."/>
            <person name="Futagami T."/>
            <person name="Toyoda A."/>
            <person name="Takaki Y."/>
            <person name="Nishi S."/>
            <person name="Hori S."/>
            <person name="Arai W."/>
            <person name="Tsubouchi T."/>
            <person name="Morono Y."/>
            <person name="Uchiyama I."/>
            <person name="Ito T."/>
            <person name="Fujiyama A."/>
            <person name="Inagaki F."/>
            <person name="Takami H."/>
        </authorList>
    </citation>
    <scope>NUCLEOTIDE SEQUENCE</scope>
    <source>
        <strain evidence="13">Expedition CK06-06</strain>
    </source>
</reference>
<evidence type="ECO:0000256" key="8">
    <source>
        <dbReference type="ARBA" id="ARBA00022989"/>
    </source>
</evidence>
<keyword evidence="3" id="KW-0645">Protease</keyword>
<dbReference type="InterPro" id="IPR018247">
    <property type="entry name" value="EF_Hand_1_Ca_BS"/>
</dbReference>
<keyword evidence="10 11" id="KW-0472">Membrane</keyword>
<dbReference type="PROSITE" id="PS00018">
    <property type="entry name" value="EF_HAND_1"/>
    <property type="match status" value="1"/>
</dbReference>
<accession>X1K5I5</accession>
<keyword evidence="6" id="KW-0378">Hydrolase</keyword>
<name>X1K5I5_9ZZZZ</name>
<feature type="non-terminal residue" evidence="13">
    <location>
        <position position="1"/>
    </location>
</feature>
<organism evidence="13">
    <name type="scientific">marine sediment metagenome</name>
    <dbReference type="NCBI Taxonomy" id="412755"/>
    <lineage>
        <taxon>unclassified sequences</taxon>
        <taxon>metagenomes</taxon>
        <taxon>ecological metagenomes</taxon>
    </lineage>
</organism>
<keyword evidence="5" id="KW-0479">Metal-binding</keyword>
<evidence type="ECO:0000256" key="7">
    <source>
        <dbReference type="ARBA" id="ARBA00022833"/>
    </source>
</evidence>
<dbReference type="EMBL" id="BARU01035883">
    <property type="protein sequence ID" value="GAH85499.1"/>
    <property type="molecule type" value="Genomic_DNA"/>
</dbReference>
<keyword evidence="4 11" id="KW-0812">Transmembrane</keyword>
<evidence type="ECO:0000256" key="3">
    <source>
        <dbReference type="ARBA" id="ARBA00022670"/>
    </source>
</evidence>
<comment type="caution">
    <text evidence="13">The sequence shown here is derived from an EMBL/GenBank/DDBJ whole genome shotgun (WGS) entry which is preliminary data.</text>
</comment>
<evidence type="ECO:0000256" key="6">
    <source>
        <dbReference type="ARBA" id="ARBA00022801"/>
    </source>
</evidence>
<evidence type="ECO:0000256" key="5">
    <source>
        <dbReference type="ARBA" id="ARBA00022723"/>
    </source>
</evidence>
<dbReference type="InterPro" id="IPR050083">
    <property type="entry name" value="HtpX_protease"/>
</dbReference>
<evidence type="ECO:0000256" key="4">
    <source>
        <dbReference type="ARBA" id="ARBA00022692"/>
    </source>
</evidence>
<keyword evidence="9" id="KW-0482">Metalloprotease</keyword>
<keyword evidence="2" id="KW-1003">Cell membrane</keyword>
<evidence type="ECO:0000256" key="9">
    <source>
        <dbReference type="ARBA" id="ARBA00023049"/>
    </source>
</evidence>
<dbReference type="GO" id="GO:0004222">
    <property type="term" value="F:metalloendopeptidase activity"/>
    <property type="evidence" value="ECO:0007669"/>
    <property type="project" value="InterPro"/>
</dbReference>
<dbReference type="Pfam" id="PF01435">
    <property type="entry name" value="Peptidase_M48"/>
    <property type="match status" value="1"/>
</dbReference>
<evidence type="ECO:0000256" key="1">
    <source>
        <dbReference type="ARBA" id="ARBA00001947"/>
    </source>
</evidence>
<dbReference type="InterPro" id="IPR001915">
    <property type="entry name" value="Peptidase_M48"/>
</dbReference>
<dbReference type="AlphaFoldDB" id="X1K5I5"/>
<evidence type="ECO:0000259" key="12">
    <source>
        <dbReference type="Pfam" id="PF01435"/>
    </source>
</evidence>
<feature type="transmembrane region" description="Helical" evidence="11">
    <location>
        <begin position="44"/>
        <end position="65"/>
    </location>
</feature>
<dbReference type="GO" id="GO:0046872">
    <property type="term" value="F:metal ion binding"/>
    <property type="evidence" value="ECO:0007669"/>
    <property type="project" value="UniProtKB-KW"/>
</dbReference>
<dbReference type="PANTHER" id="PTHR43221:SF2">
    <property type="entry name" value="PROTEASE HTPX HOMOLOG"/>
    <property type="match status" value="1"/>
</dbReference>
<proteinExistence type="predicted"/>
<evidence type="ECO:0000256" key="10">
    <source>
        <dbReference type="ARBA" id="ARBA00023136"/>
    </source>
</evidence>
<dbReference type="PANTHER" id="PTHR43221">
    <property type="entry name" value="PROTEASE HTPX"/>
    <property type="match status" value="1"/>
</dbReference>
<dbReference type="Gene3D" id="3.30.2010.10">
    <property type="entry name" value="Metalloproteases ('zincins'), catalytic domain"/>
    <property type="match status" value="1"/>
</dbReference>
<keyword evidence="7" id="KW-0862">Zinc</keyword>
<feature type="domain" description="Peptidase M48" evidence="12">
    <location>
        <begin position="1"/>
        <end position="218"/>
    </location>
</feature>